<proteinExistence type="predicted"/>
<dbReference type="EMBL" id="LJCO01000042">
    <property type="protein sequence ID" value="KPV43998.1"/>
    <property type="molecule type" value="Genomic_DNA"/>
</dbReference>
<dbReference type="OrthoDB" id="3628949at2"/>
<evidence type="ECO:0008006" key="4">
    <source>
        <dbReference type="Google" id="ProtNLM"/>
    </source>
</evidence>
<feature type="transmembrane region" description="Helical" evidence="1">
    <location>
        <begin position="31"/>
        <end position="53"/>
    </location>
</feature>
<accession>A0A0P9D3B0</accession>
<dbReference type="AlphaFoldDB" id="A0A0P9D3B0"/>
<keyword evidence="1" id="KW-1133">Transmembrane helix</keyword>
<evidence type="ECO:0000256" key="1">
    <source>
        <dbReference type="SAM" id="Phobius"/>
    </source>
</evidence>
<dbReference type="Proteomes" id="UP000050482">
    <property type="component" value="Unassembled WGS sequence"/>
</dbReference>
<keyword evidence="3" id="KW-1185">Reference proteome</keyword>
<name>A0A0P9D3B0_9BACL</name>
<dbReference type="PANTHER" id="PTHR40034:SF1">
    <property type="entry name" value="BSL5891 PROTEIN"/>
    <property type="match status" value="1"/>
</dbReference>
<dbReference type="PATRIC" id="fig|471514.4.peg.542"/>
<dbReference type="STRING" id="471514.AN477_09810"/>
<dbReference type="PANTHER" id="PTHR40034">
    <property type="entry name" value="BSL5891 PROTEIN"/>
    <property type="match status" value="1"/>
</dbReference>
<organism evidence="2 3">
    <name type="scientific">Alicyclobacillus ferrooxydans</name>
    <dbReference type="NCBI Taxonomy" id="471514"/>
    <lineage>
        <taxon>Bacteria</taxon>
        <taxon>Bacillati</taxon>
        <taxon>Bacillota</taxon>
        <taxon>Bacilli</taxon>
        <taxon>Bacillales</taxon>
        <taxon>Alicyclobacillaceae</taxon>
        <taxon>Alicyclobacillus</taxon>
    </lineage>
</organism>
<reference evidence="2 3" key="1">
    <citation type="submission" date="2015-09" db="EMBL/GenBank/DDBJ databases">
        <title>Draft genome sequence of Alicyclobacillus ferrooxydans DSM 22381.</title>
        <authorList>
            <person name="Hemp J."/>
        </authorList>
    </citation>
    <scope>NUCLEOTIDE SEQUENCE [LARGE SCALE GENOMIC DNA]</scope>
    <source>
        <strain evidence="2 3">TC-34</strain>
    </source>
</reference>
<gene>
    <name evidence="2" type="ORF">AN477_09810</name>
</gene>
<protein>
    <recommendedName>
        <fullName evidence="4">Permease</fullName>
    </recommendedName>
</protein>
<evidence type="ECO:0000313" key="3">
    <source>
        <dbReference type="Proteomes" id="UP000050482"/>
    </source>
</evidence>
<keyword evidence="1" id="KW-0472">Membrane</keyword>
<evidence type="ECO:0000313" key="2">
    <source>
        <dbReference type="EMBL" id="KPV43998.1"/>
    </source>
</evidence>
<sequence>MAIRWLTLVPLLFIFVGVAFANHATPIVLGMPFLFFYMVLCIVVTSVCMAIVYKFDPTNKEGK</sequence>
<keyword evidence="1" id="KW-0812">Transmembrane</keyword>
<dbReference type="Pfam" id="PF11755">
    <property type="entry name" value="DUF3311"/>
    <property type="match status" value="1"/>
</dbReference>
<comment type="caution">
    <text evidence="2">The sequence shown here is derived from an EMBL/GenBank/DDBJ whole genome shotgun (WGS) entry which is preliminary data.</text>
</comment>
<dbReference type="RefSeq" id="WP_054968977.1">
    <property type="nucleotide sequence ID" value="NZ_LJCO01000042.1"/>
</dbReference>
<dbReference type="InterPro" id="IPR021741">
    <property type="entry name" value="DUF3311"/>
</dbReference>